<dbReference type="HOGENOM" id="CLU_869743_0_0_1"/>
<dbReference type="InterPro" id="IPR044730">
    <property type="entry name" value="RNase_H-like_dom_plant"/>
</dbReference>
<gene>
    <name evidence="2" type="ORF">BRAA02T07802Z</name>
</gene>
<dbReference type="AlphaFoldDB" id="M4F2P5"/>
<evidence type="ECO:0000313" key="3">
    <source>
        <dbReference type="EnsemblPlants" id="Bra035344.1-P"/>
    </source>
</evidence>
<proteinExistence type="predicted"/>
<accession>A0A3P6AMY3</accession>
<dbReference type="PANTHER" id="PTHR34146">
    <property type="entry name" value="POLYNUCLEOTIDYL TRANSFERASE, RIBONUCLEASE H-LIKE SUPERFAMILY PROTEIN-RELATED"/>
    <property type="match status" value="1"/>
</dbReference>
<dbReference type="InterPro" id="IPR002156">
    <property type="entry name" value="RNaseH_domain"/>
</dbReference>
<dbReference type="Gramene" id="Bra035344.1">
    <property type="protein sequence ID" value="Bra035344.1-P"/>
    <property type="gene ID" value="Bra035344"/>
</dbReference>
<dbReference type="InParanoid" id="M4F2P5"/>
<organism evidence="3 4">
    <name type="scientific">Brassica campestris</name>
    <name type="common">Field mustard</name>
    <dbReference type="NCBI Taxonomy" id="3711"/>
    <lineage>
        <taxon>Eukaryota</taxon>
        <taxon>Viridiplantae</taxon>
        <taxon>Streptophyta</taxon>
        <taxon>Embryophyta</taxon>
        <taxon>Tracheophyta</taxon>
        <taxon>Spermatophyta</taxon>
        <taxon>Magnoliopsida</taxon>
        <taxon>eudicotyledons</taxon>
        <taxon>Gunneridae</taxon>
        <taxon>Pentapetalae</taxon>
        <taxon>rosids</taxon>
        <taxon>malvids</taxon>
        <taxon>Brassicales</taxon>
        <taxon>Brassicaceae</taxon>
        <taxon>Brassiceae</taxon>
        <taxon>Brassica</taxon>
    </lineage>
</organism>
<reference evidence="2" key="3">
    <citation type="submission" date="2018-11" db="EMBL/GenBank/DDBJ databases">
        <authorList>
            <consortium name="Genoscope - CEA"/>
            <person name="William W."/>
        </authorList>
    </citation>
    <scope>NUCLEOTIDE SEQUENCE</scope>
</reference>
<feature type="domain" description="RNase H type-1" evidence="1">
    <location>
        <begin position="224"/>
        <end position="313"/>
    </location>
</feature>
<dbReference type="GO" id="GO:0003676">
    <property type="term" value="F:nucleic acid binding"/>
    <property type="evidence" value="ECO:0007669"/>
    <property type="project" value="InterPro"/>
</dbReference>
<evidence type="ECO:0000313" key="4">
    <source>
        <dbReference type="Proteomes" id="UP000011750"/>
    </source>
</evidence>
<reference evidence="3" key="4">
    <citation type="submission" date="2023-03" db="UniProtKB">
        <authorList>
            <consortium name="EnsemblPlants"/>
        </authorList>
    </citation>
    <scope>IDENTIFICATION</scope>
    <source>
        <strain evidence="3">cv. Chiifu-401-42</strain>
    </source>
</reference>
<reference evidence="4" key="1">
    <citation type="journal article" date="2011" name="Nat. Genet.">
        <title>The genome of the mesopolyploid crop species Brassica rapa.</title>
        <authorList>
            <consortium name="Brassica rapa Genome Sequencing Project Consortium"/>
            <person name="Wang X."/>
            <person name="Wang H."/>
            <person name="Wang J."/>
            <person name="Sun R."/>
            <person name="Wu J."/>
            <person name="Liu S."/>
            <person name="Bai Y."/>
            <person name="Mun J.H."/>
            <person name="Bancroft I."/>
            <person name="Cheng F."/>
            <person name="Huang S."/>
            <person name="Li X."/>
            <person name="Hua W."/>
            <person name="Wang J."/>
            <person name="Wang X."/>
            <person name="Freeling M."/>
            <person name="Pires J.C."/>
            <person name="Paterson A.H."/>
            <person name="Chalhoub B."/>
            <person name="Wang B."/>
            <person name="Hayward A."/>
            <person name="Sharpe A.G."/>
            <person name="Park B.S."/>
            <person name="Weisshaar B."/>
            <person name="Liu B."/>
            <person name="Li B."/>
            <person name="Liu B."/>
            <person name="Tong C."/>
            <person name="Song C."/>
            <person name="Duran C."/>
            <person name="Peng C."/>
            <person name="Geng C."/>
            <person name="Koh C."/>
            <person name="Lin C."/>
            <person name="Edwards D."/>
            <person name="Mu D."/>
            <person name="Shen D."/>
            <person name="Soumpourou E."/>
            <person name="Li F."/>
            <person name="Fraser F."/>
            <person name="Conant G."/>
            <person name="Lassalle G."/>
            <person name="King G.J."/>
            <person name="Bonnema G."/>
            <person name="Tang H."/>
            <person name="Wang H."/>
            <person name="Belcram H."/>
            <person name="Zhou H."/>
            <person name="Hirakawa H."/>
            <person name="Abe H."/>
            <person name="Guo H."/>
            <person name="Wang H."/>
            <person name="Jin H."/>
            <person name="Parkin I.A."/>
            <person name="Batley J."/>
            <person name="Kim J.S."/>
            <person name="Just J."/>
            <person name="Li J."/>
            <person name="Xu J."/>
            <person name="Deng J."/>
            <person name="Kim J.A."/>
            <person name="Li J."/>
            <person name="Yu J."/>
            <person name="Meng J."/>
            <person name="Wang J."/>
            <person name="Min J."/>
            <person name="Poulain J."/>
            <person name="Wang J."/>
            <person name="Hatakeyama K."/>
            <person name="Wu K."/>
            <person name="Wang L."/>
            <person name="Fang L."/>
            <person name="Trick M."/>
            <person name="Links M.G."/>
            <person name="Zhao M."/>
            <person name="Jin M."/>
            <person name="Ramchiary N."/>
            <person name="Drou N."/>
            <person name="Berkman P.J."/>
            <person name="Cai Q."/>
            <person name="Huang Q."/>
            <person name="Li R."/>
            <person name="Tabata S."/>
            <person name="Cheng S."/>
            <person name="Zhang S."/>
            <person name="Zhang S."/>
            <person name="Huang S."/>
            <person name="Sato S."/>
            <person name="Sun S."/>
            <person name="Kwon S.J."/>
            <person name="Choi S.R."/>
            <person name="Lee T.H."/>
            <person name="Fan W."/>
            <person name="Zhao X."/>
            <person name="Tan X."/>
            <person name="Xu X."/>
            <person name="Wang Y."/>
            <person name="Qiu Y."/>
            <person name="Yin Y."/>
            <person name="Li Y."/>
            <person name="Du Y."/>
            <person name="Liao Y."/>
            <person name="Lim Y."/>
            <person name="Narusaka Y."/>
            <person name="Wang Y."/>
            <person name="Wang Z."/>
            <person name="Li Z."/>
            <person name="Wang Z."/>
            <person name="Xiong Z."/>
            <person name="Zhang Z."/>
        </authorList>
    </citation>
    <scope>NUCLEOTIDE SEQUENCE [LARGE SCALE GENOMIC DNA]</scope>
    <source>
        <strain evidence="4">cv. Chiifu-401-42</strain>
    </source>
</reference>
<protein>
    <recommendedName>
        <fullName evidence="1">RNase H type-1 domain-containing protein</fullName>
    </recommendedName>
</protein>
<dbReference type="EMBL" id="LR031573">
    <property type="protein sequence ID" value="VDC90399.1"/>
    <property type="molecule type" value="Genomic_DNA"/>
</dbReference>
<name>M4F2P5_BRACM</name>
<dbReference type="EnsemblPlants" id="Bra035344.1">
    <property type="protein sequence ID" value="Bra035344.1-P"/>
    <property type="gene ID" value="Bra035344"/>
</dbReference>
<keyword evidence="4" id="KW-1185">Reference proteome</keyword>
<accession>M4F2P5</accession>
<evidence type="ECO:0000313" key="2">
    <source>
        <dbReference type="EMBL" id="VDC90399.1"/>
    </source>
</evidence>
<dbReference type="SUPFAM" id="SSF53098">
    <property type="entry name" value="Ribonuclease H-like"/>
    <property type="match status" value="1"/>
</dbReference>
<dbReference type="InterPro" id="IPR036397">
    <property type="entry name" value="RNaseH_sf"/>
</dbReference>
<dbReference type="GO" id="GO:0004523">
    <property type="term" value="F:RNA-DNA hybrid ribonuclease activity"/>
    <property type="evidence" value="ECO:0007669"/>
    <property type="project" value="InterPro"/>
</dbReference>
<dbReference type="PANTHER" id="PTHR34146:SF9">
    <property type="entry name" value="RNASE H TYPE-1 DOMAIN-CONTAINING PROTEIN"/>
    <property type="match status" value="1"/>
</dbReference>
<reference evidence="4" key="2">
    <citation type="journal article" date="2018" name="Hortic Res">
        <title>Improved Brassica rapa reference genome by single-molecule sequencing and chromosome conformation capture technologies.</title>
        <authorList>
            <person name="Zhang L."/>
            <person name="Cai X."/>
            <person name="Wu J."/>
            <person name="Liu M."/>
            <person name="Grob S."/>
            <person name="Cheng F."/>
            <person name="Liang J."/>
            <person name="Cai C."/>
            <person name="Liu Z."/>
            <person name="Liu B."/>
            <person name="Wang F."/>
            <person name="Li S."/>
            <person name="Liu F."/>
            <person name="Li X."/>
            <person name="Cheng L."/>
            <person name="Yang W."/>
            <person name="Li M.H."/>
            <person name="Grossniklaus U."/>
            <person name="Zheng H."/>
            <person name="Wang X."/>
        </authorList>
    </citation>
    <scope>NUCLEOTIDE SEQUENCE [LARGE SCALE GENOMIC DNA]</scope>
    <source>
        <strain evidence="4">cv. Chiifu-401-42</strain>
    </source>
</reference>
<sequence length="320" mass="35422">MVQDATRQAAHEAVKQIAQEAAMQDSEEAPRVAAQEVSRQMGAAQQQIPCGPQIQVQHGPQIHVQQAAPVRVQGNHQIPGQQPLVQQIPWVLKSPPPPPAFPVCRFSRSKLRDLVKRTILIHMIEKPSIDLLTEKNLIVATVTEATSIEEDLVTEKTEKPTPDWRTEFIDYLADGKLPLEKWAGFKSTGTKSGLCALRCRSTTQGVCRSIIIFNRRLLDWKRLFSATASSVASPLAAETLALRNAMISALQCGINALLIFSDSQILTNLVNSRGRHLEIAVLLNLLSALFTAVEFKFIPRLVINRADLVARQALCLMYQS</sequence>
<evidence type="ECO:0000259" key="1">
    <source>
        <dbReference type="Pfam" id="PF13456"/>
    </source>
</evidence>
<dbReference type="Pfam" id="PF13456">
    <property type="entry name" value="RVT_3"/>
    <property type="match status" value="1"/>
</dbReference>
<dbReference type="CDD" id="cd06222">
    <property type="entry name" value="RNase_H_like"/>
    <property type="match status" value="1"/>
</dbReference>
<dbReference type="InterPro" id="IPR012337">
    <property type="entry name" value="RNaseH-like_sf"/>
</dbReference>
<dbReference type="Proteomes" id="UP000011750">
    <property type="component" value="Unassembled WGS sequence"/>
</dbReference>
<dbReference type="eggNOG" id="KOG1075">
    <property type="taxonomic scope" value="Eukaryota"/>
</dbReference>
<dbReference type="Gene3D" id="3.30.420.10">
    <property type="entry name" value="Ribonuclease H-like superfamily/Ribonuclease H"/>
    <property type="match status" value="1"/>
</dbReference>